<comment type="caution">
    <text evidence="17">The sequence shown here is derived from an EMBL/GenBank/DDBJ whole genome shotgun (WGS) entry which is preliminary data.</text>
</comment>
<evidence type="ECO:0000256" key="11">
    <source>
        <dbReference type="ARBA" id="ARBA00044668"/>
    </source>
</evidence>
<feature type="domain" description="Major facilitator superfamily (MFS) profile" evidence="16">
    <location>
        <begin position="128"/>
        <end position="562"/>
    </location>
</feature>
<feature type="transmembrane region" description="Helical" evidence="15">
    <location>
        <begin position="535"/>
        <end position="558"/>
    </location>
</feature>
<dbReference type="InterPro" id="IPR005828">
    <property type="entry name" value="MFS_sugar_transport-like"/>
</dbReference>
<dbReference type="PRINTS" id="PR00171">
    <property type="entry name" value="SUGRTRNSPORT"/>
</dbReference>
<evidence type="ECO:0000256" key="6">
    <source>
        <dbReference type="ARBA" id="ARBA00023136"/>
    </source>
</evidence>
<dbReference type="VEuPathDB" id="FungiDB:H257_10256"/>
<comment type="subcellular location">
    <subcellularLocation>
        <location evidence="1">Membrane</location>
        <topology evidence="1">Multi-pass membrane protein</topology>
    </subcellularLocation>
</comment>
<dbReference type="AlphaFoldDB" id="A0A397B1X6"/>
<evidence type="ECO:0000313" key="17">
    <source>
        <dbReference type="EMBL" id="RHY13912.1"/>
    </source>
</evidence>
<dbReference type="InterPro" id="IPR036259">
    <property type="entry name" value="MFS_trans_sf"/>
</dbReference>
<feature type="transmembrane region" description="Helical" evidence="15">
    <location>
        <begin position="471"/>
        <end position="495"/>
    </location>
</feature>
<evidence type="ECO:0000256" key="3">
    <source>
        <dbReference type="ARBA" id="ARBA00022448"/>
    </source>
</evidence>
<dbReference type="InterPro" id="IPR005829">
    <property type="entry name" value="Sugar_transporter_CS"/>
</dbReference>
<dbReference type="GO" id="GO:0015149">
    <property type="term" value="F:hexose transmembrane transporter activity"/>
    <property type="evidence" value="ECO:0007669"/>
    <property type="project" value="TreeGrafter"/>
</dbReference>
<feature type="transmembrane region" description="Helical" evidence="15">
    <location>
        <begin position="507"/>
        <end position="529"/>
    </location>
</feature>
<comment type="catalytic activity">
    <reaction evidence="9">
        <text>D-xylose(out) = D-xylose(in)</text>
        <dbReference type="Rhea" id="RHEA:78427"/>
        <dbReference type="ChEBI" id="CHEBI:53455"/>
    </reaction>
    <physiologicalReaction direction="left-to-right" evidence="9">
        <dbReference type="Rhea" id="RHEA:78428"/>
    </physiologicalReaction>
</comment>
<gene>
    <name evidence="17" type="ORF">DYB36_012452</name>
</gene>
<proteinExistence type="predicted"/>
<evidence type="ECO:0000256" key="13">
    <source>
        <dbReference type="ARBA" id="ARBA00044780"/>
    </source>
</evidence>
<evidence type="ECO:0000256" key="10">
    <source>
        <dbReference type="ARBA" id="ARBA00044662"/>
    </source>
</evidence>
<accession>A0A397B1X6</accession>
<evidence type="ECO:0000259" key="16">
    <source>
        <dbReference type="PROSITE" id="PS50850"/>
    </source>
</evidence>
<evidence type="ECO:0000256" key="12">
    <source>
        <dbReference type="ARBA" id="ARBA00044710"/>
    </source>
</evidence>
<keyword evidence="5 15" id="KW-1133">Transmembrane helix</keyword>
<keyword evidence="3" id="KW-0813">Transport</keyword>
<dbReference type="InterPro" id="IPR020846">
    <property type="entry name" value="MFS_dom"/>
</dbReference>
<dbReference type="InterPro" id="IPR045263">
    <property type="entry name" value="GLUT"/>
</dbReference>
<evidence type="ECO:0000313" key="18">
    <source>
        <dbReference type="Proteomes" id="UP000265427"/>
    </source>
</evidence>
<dbReference type="Gene3D" id="1.20.1250.20">
    <property type="entry name" value="MFS general substrate transporter like domains"/>
    <property type="match status" value="1"/>
</dbReference>
<dbReference type="SUPFAM" id="SSF103473">
    <property type="entry name" value="MFS general substrate transporter"/>
    <property type="match status" value="1"/>
</dbReference>
<evidence type="ECO:0000256" key="1">
    <source>
        <dbReference type="ARBA" id="ARBA00004141"/>
    </source>
</evidence>
<comment type="catalytic activity">
    <reaction evidence="7">
        <text>D-galactose(in) = D-galactose(out)</text>
        <dbReference type="Rhea" id="RHEA:34915"/>
        <dbReference type="ChEBI" id="CHEBI:4139"/>
    </reaction>
    <physiologicalReaction direction="right-to-left" evidence="7">
        <dbReference type="Rhea" id="RHEA:34917"/>
    </physiologicalReaction>
</comment>
<dbReference type="PROSITE" id="PS00217">
    <property type="entry name" value="SUGAR_TRANSPORT_2"/>
    <property type="match status" value="1"/>
</dbReference>
<evidence type="ECO:0000256" key="4">
    <source>
        <dbReference type="ARBA" id="ARBA00022692"/>
    </source>
</evidence>
<comment type="catalytic activity">
    <reaction evidence="8">
        <text>D-glucose(out) = D-glucose(in)</text>
        <dbReference type="Rhea" id="RHEA:60376"/>
        <dbReference type="ChEBI" id="CHEBI:4167"/>
    </reaction>
    <physiologicalReaction direction="left-to-right" evidence="8">
        <dbReference type="Rhea" id="RHEA:60377"/>
    </physiologicalReaction>
</comment>
<feature type="transmembrane region" description="Helical" evidence="15">
    <location>
        <begin position="445"/>
        <end position="465"/>
    </location>
</feature>
<dbReference type="InterPro" id="IPR003663">
    <property type="entry name" value="Sugar/inositol_transpt"/>
</dbReference>
<evidence type="ECO:0000256" key="15">
    <source>
        <dbReference type="SAM" id="Phobius"/>
    </source>
</evidence>
<evidence type="ECO:0000256" key="14">
    <source>
        <dbReference type="SAM" id="MobiDB-lite"/>
    </source>
</evidence>
<dbReference type="Pfam" id="PF00083">
    <property type="entry name" value="Sugar_tr"/>
    <property type="match status" value="1"/>
</dbReference>
<dbReference type="PROSITE" id="PS50850">
    <property type="entry name" value="MFS"/>
    <property type="match status" value="1"/>
</dbReference>
<evidence type="ECO:0000256" key="8">
    <source>
        <dbReference type="ARBA" id="ARBA00044648"/>
    </source>
</evidence>
<organism evidence="17 18">
    <name type="scientific">Aphanomyces astaci</name>
    <name type="common">Crayfish plague agent</name>
    <dbReference type="NCBI Taxonomy" id="112090"/>
    <lineage>
        <taxon>Eukaryota</taxon>
        <taxon>Sar</taxon>
        <taxon>Stramenopiles</taxon>
        <taxon>Oomycota</taxon>
        <taxon>Saprolegniomycetes</taxon>
        <taxon>Saprolegniales</taxon>
        <taxon>Verrucalvaceae</taxon>
        <taxon>Aphanomyces</taxon>
    </lineage>
</organism>
<evidence type="ECO:0000256" key="5">
    <source>
        <dbReference type="ARBA" id="ARBA00022989"/>
    </source>
</evidence>
<feature type="transmembrane region" description="Helical" evidence="15">
    <location>
        <begin position="381"/>
        <end position="404"/>
    </location>
</feature>
<keyword evidence="4 15" id="KW-0812">Transmembrane</keyword>
<name>A0A397B1X6_APHAT</name>
<reference evidence="17 18" key="1">
    <citation type="submission" date="2018-08" db="EMBL/GenBank/DDBJ databases">
        <title>Aphanomyces genome sequencing and annotation.</title>
        <authorList>
            <person name="Minardi D."/>
            <person name="Oidtmann B."/>
            <person name="Van Der Giezen M."/>
            <person name="Studholme D.J."/>
        </authorList>
    </citation>
    <scope>NUCLEOTIDE SEQUENCE [LARGE SCALE GENOMIC DNA]</scope>
    <source>
        <strain evidence="17 18">Kv</strain>
    </source>
</reference>
<dbReference type="PANTHER" id="PTHR23503:SF8">
    <property type="entry name" value="FACILITATED GLUCOSE TRANSPORTER PROTEIN 1"/>
    <property type="match status" value="1"/>
</dbReference>
<protein>
    <recommendedName>
        <fullName evidence="13">Hexose transporter 1</fullName>
    </recommendedName>
</protein>
<keyword evidence="6 15" id="KW-0472">Membrane</keyword>
<dbReference type="PANTHER" id="PTHR23503">
    <property type="entry name" value="SOLUTE CARRIER FAMILY 2"/>
    <property type="match status" value="1"/>
</dbReference>
<evidence type="ECO:0000256" key="9">
    <source>
        <dbReference type="ARBA" id="ARBA00044656"/>
    </source>
</evidence>
<dbReference type="PROSITE" id="PS00216">
    <property type="entry name" value="SUGAR_TRANSPORT_1"/>
    <property type="match status" value="1"/>
</dbReference>
<comment type="catalytic activity">
    <reaction evidence="12">
        <text>D-fructose(out) = D-fructose(in)</text>
        <dbReference type="Rhea" id="RHEA:60372"/>
        <dbReference type="ChEBI" id="CHEBI:37721"/>
    </reaction>
    <physiologicalReaction direction="left-to-right" evidence="12">
        <dbReference type="Rhea" id="RHEA:60373"/>
    </physiologicalReaction>
</comment>
<evidence type="ECO:0000256" key="7">
    <source>
        <dbReference type="ARBA" id="ARBA00044637"/>
    </source>
</evidence>
<comment type="subunit">
    <text evidence="2">Homodimer.</text>
</comment>
<feature type="region of interest" description="Disordered" evidence="14">
    <location>
        <begin position="629"/>
        <end position="658"/>
    </location>
</feature>
<comment type="catalytic activity">
    <reaction evidence="10">
        <text>D-mannose(out) = D-mannose(in)</text>
        <dbReference type="Rhea" id="RHEA:78391"/>
        <dbReference type="ChEBI" id="CHEBI:4208"/>
    </reaction>
    <physiologicalReaction direction="left-to-right" evidence="10">
        <dbReference type="Rhea" id="RHEA:78392"/>
    </physiologicalReaction>
</comment>
<comment type="catalytic activity">
    <reaction evidence="11">
        <text>D-glucosamine(out) = D-glucosamine(in)</text>
        <dbReference type="Rhea" id="RHEA:78423"/>
        <dbReference type="ChEBI" id="CHEBI:58723"/>
    </reaction>
    <physiologicalReaction direction="left-to-right" evidence="11">
        <dbReference type="Rhea" id="RHEA:78424"/>
    </physiologicalReaction>
</comment>
<feature type="transmembrane region" description="Helical" evidence="15">
    <location>
        <begin position="124"/>
        <end position="143"/>
    </location>
</feature>
<evidence type="ECO:0000256" key="2">
    <source>
        <dbReference type="ARBA" id="ARBA00011738"/>
    </source>
</evidence>
<dbReference type="EMBL" id="QUSZ01004513">
    <property type="protein sequence ID" value="RHY13912.1"/>
    <property type="molecule type" value="Genomic_DNA"/>
</dbReference>
<sequence>MAAVTRAHLHIDRVRNTIASMEQRNVRPPPLPPSDVPVSAPLPFTTSTSFASDFGTPRSDNPNTIMDSCDYSCVKDDVKPKRQSLHRGGQSYRNLHRTTSRGVLTRLESFIHPEHAKALLPTRVLYISVAIALVASFQSGWLLSQLNYLPFNAGCAVVPVVVPGTCIMFPGHSKREWTMAVTAWIVGAAIGAGLSSFPADKIGRKHTLRFNAFVMAAGASVQLVSHDIYTFAGGRLLSGIASGTAINVSNVLISEISPCEMRGLFSTGIQAAVSIGSLCVTTAHYAVGTTHQVAWRALVAVPIGLAAAQLVLMPWMAQSPMWLVGQGKLDDATAAMKVLYQPTNFHAIVDSLVAGHADEAKELAGVSPWNILFSKKFRLQLVIAVVLCMAQQLGGINAIMFYSASIFNKAGLSDPRVANTIVNVIRTTANLTAARIMDKFQRKTMLVTGMTVMAVSAGGLVLGLVHANAAVAVTCVCVYIIAYCVSIGSMAWMVSAELFPDFLKADAGAVGTFSTWVSNFGVGVFYPMLADDDALGNYAFCIFIGCLVAVTTFVAVVVPETANKTYVEIQAAFGMSPPIEDEETAMPPEMILPADHNPWRTACCDDVAELTSENTPQIPIVIEEVLAKERRDSSDHSSNSNSIGLPLEEEIGGRKREA</sequence>
<feature type="transmembrane region" description="Helical" evidence="15">
    <location>
        <begin position="293"/>
        <end position="312"/>
    </location>
</feature>
<feature type="transmembrane region" description="Helical" evidence="15">
    <location>
        <begin position="177"/>
        <end position="198"/>
    </location>
</feature>
<dbReference type="GO" id="GO:0016020">
    <property type="term" value="C:membrane"/>
    <property type="evidence" value="ECO:0007669"/>
    <property type="project" value="UniProtKB-SubCell"/>
</dbReference>
<dbReference type="Proteomes" id="UP000265427">
    <property type="component" value="Unassembled WGS sequence"/>
</dbReference>
<feature type="transmembrane region" description="Helical" evidence="15">
    <location>
        <begin position="265"/>
        <end position="287"/>
    </location>
</feature>